<dbReference type="PANTHER" id="PTHR46481">
    <property type="entry name" value="ZINC FINGER BED DOMAIN-CONTAINING PROTEIN 4"/>
    <property type="match status" value="1"/>
</dbReference>
<evidence type="ECO:0000256" key="2">
    <source>
        <dbReference type="ARBA" id="ARBA00022723"/>
    </source>
</evidence>
<keyword evidence="4" id="KW-0862">Zinc</keyword>
<reference evidence="14" key="1">
    <citation type="submission" date="2012-12" db="EMBL/GenBank/DDBJ databases">
        <authorList>
            <person name="Hellsten U."/>
            <person name="Grimwood J."/>
            <person name="Chapman J.A."/>
            <person name="Shapiro H."/>
            <person name="Aerts A."/>
            <person name="Otillar R.P."/>
            <person name="Terry A.Y."/>
            <person name="Boore J.L."/>
            <person name="Simakov O."/>
            <person name="Marletaz F."/>
            <person name="Cho S.-J."/>
            <person name="Edsinger-Gonzales E."/>
            <person name="Havlak P."/>
            <person name="Kuo D.-H."/>
            <person name="Larsson T."/>
            <person name="Lv J."/>
            <person name="Arendt D."/>
            <person name="Savage R."/>
            <person name="Osoegawa K."/>
            <person name="de Jong P."/>
            <person name="Lindberg D.R."/>
            <person name="Seaver E.C."/>
            <person name="Weisblat D.A."/>
            <person name="Putnam N.H."/>
            <person name="Grigoriev I.V."/>
            <person name="Rokhsar D.S."/>
        </authorList>
    </citation>
    <scope>NUCLEOTIDE SEQUENCE</scope>
    <source>
        <strain evidence="14">I ESC-2004</strain>
    </source>
</reference>
<dbReference type="PANTHER" id="PTHR46481:SF10">
    <property type="entry name" value="ZINC FINGER BED DOMAIN-CONTAINING PROTEIN 39"/>
    <property type="match status" value="1"/>
</dbReference>
<feature type="region of interest" description="Disordered" evidence="10">
    <location>
        <begin position="84"/>
        <end position="105"/>
    </location>
</feature>
<evidence type="ECO:0000256" key="10">
    <source>
        <dbReference type="SAM" id="MobiDB-lite"/>
    </source>
</evidence>
<accession>R7TAF7</accession>
<dbReference type="InterPro" id="IPR012337">
    <property type="entry name" value="RNaseH-like_sf"/>
</dbReference>
<dbReference type="GO" id="GO:0003677">
    <property type="term" value="F:DNA binding"/>
    <property type="evidence" value="ECO:0007669"/>
    <property type="project" value="UniProtKB-KW"/>
</dbReference>
<dbReference type="GO" id="GO:0046983">
    <property type="term" value="F:protein dimerization activity"/>
    <property type="evidence" value="ECO:0007669"/>
    <property type="project" value="InterPro"/>
</dbReference>
<dbReference type="OrthoDB" id="10023994at2759"/>
<evidence type="ECO:0000256" key="3">
    <source>
        <dbReference type="ARBA" id="ARBA00022771"/>
    </source>
</evidence>
<evidence type="ECO:0000313" key="14">
    <source>
        <dbReference type="Proteomes" id="UP000014760"/>
    </source>
</evidence>
<dbReference type="PROSITE" id="PS50808">
    <property type="entry name" value="ZF_BED"/>
    <property type="match status" value="1"/>
</dbReference>
<evidence type="ECO:0000256" key="4">
    <source>
        <dbReference type="ARBA" id="ARBA00022833"/>
    </source>
</evidence>
<evidence type="ECO:0000256" key="7">
    <source>
        <dbReference type="ARBA" id="ARBA00023163"/>
    </source>
</evidence>
<dbReference type="Pfam" id="PF05699">
    <property type="entry name" value="Dimer_Tnp_hAT"/>
    <property type="match status" value="1"/>
</dbReference>
<keyword evidence="5" id="KW-0805">Transcription regulation</keyword>
<dbReference type="EnsemblMetazoa" id="CapteT211527">
    <property type="protein sequence ID" value="CapteP211527"/>
    <property type="gene ID" value="CapteG211527"/>
</dbReference>
<dbReference type="GO" id="GO:0009791">
    <property type="term" value="P:post-embryonic development"/>
    <property type="evidence" value="ECO:0007669"/>
    <property type="project" value="UniProtKB-ARBA"/>
</dbReference>
<protein>
    <recommendedName>
        <fullName evidence="11">BED-type domain-containing protein</fullName>
    </recommendedName>
</protein>
<dbReference type="Pfam" id="PF02892">
    <property type="entry name" value="zf-BED"/>
    <property type="match status" value="1"/>
</dbReference>
<dbReference type="SMART" id="SM00614">
    <property type="entry name" value="ZnF_BED"/>
    <property type="match status" value="1"/>
</dbReference>
<reference evidence="12 14" key="2">
    <citation type="journal article" date="2013" name="Nature">
        <title>Insights into bilaterian evolution from three spiralian genomes.</title>
        <authorList>
            <person name="Simakov O."/>
            <person name="Marletaz F."/>
            <person name="Cho S.J."/>
            <person name="Edsinger-Gonzales E."/>
            <person name="Havlak P."/>
            <person name="Hellsten U."/>
            <person name="Kuo D.H."/>
            <person name="Larsson T."/>
            <person name="Lv J."/>
            <person name="Arendt D."/>
            <person name="Savage R."/>
            <person name="Osoegawa K."/>
            <person name="de Jong P."/>
            <person name="Grimwood J."/>
            <person name="Chapman J.A."/>
            <person name="Shapiro H."/>
            <person name="Aerts A."/>
            <person name="Otillar R.P."/>
            <person name="Terry A.Y."/>
            <person name="Boore J.L."/>
            <person name="Grigoriev I.V."/>
            <person name="Lindberg D.R."/>
            <person name="Seaver E.C."/>
            <person name="Weisblat D.A."/>
            <person name="Putnam N.H."/>
            <person name="Rokhsar D.S."/>
        </authorList>
    </citation>
    <scope>NUCLEOTIDE SEQUENCE</scope>
    <source>
        <strain evidence="12 14">I ESC-2004</strain>
    </source>
</reference>
<evidence type="ECO:0000256" key="8">
    <source>
        <dbReference type="ARBA" id="ARBA00023242"/>
    </source>
</evidence>
<keyword evidence="2" id="KW-0479">Metal-binding</keyword>
<dbReference type="InterPro" id="IPR036236">
    <property type="entry name" value="Znf_C2H2_sf"/>
</dbReference>
<dbReference type="SUPFAM" id="SSF53098">
    <property type="entry name" value="Ribonuclease H-like"/>
    <property type="match status" value="1"/>
</dbReference>
<organism evidence="12">
    <name type="scientific">Capitella teleta</name>
    <name type="common">Polychaete worm</name>
    <dbReference type="NCBI Taxonomy" id="283909"/>
    <lineage>
        <taxon>Eukaryota</taxon>
        <taxon>Metazoa</taxon>
        <taxon>Spiralia</taxon>
        <taxon>Lophotrochozoa</taxon>
        <taxon>Annelida</taxon>
        <taxon>Polychaeta</taxon>
        <taxon>Sedentaria</taxon>
        <taxon>Scolecida</taxon>
        <taxon>Capitellidae</taxon>
        <taxon>Capitella</taxon>
    </lineage>
</organism>
<evidence type="ECO:0000256" key="1">
    <source>
        <dbReference type="ARBA" id="ARBA00004123"/>
    </source>
</evidence>
<name>R7TAF7_CAPTE</name>
<dbReference type="EMBL" id="AMQN01014213">
    <property type="status" value="NOT_ANNOTATED_CDS"/>
    <property type="molecule type" value="Genomic_DNA"/>
</dbReference>
<feature type="compositionally biased region" description="Polar residues" evidence="10">
    <location>
        <begin position="93"/>
        <end position="103"/>
    </location>
</feature>
<proteinExistence type="predicted"/>
<sequence>MDENNNCEISIIIGPNISDNTRKEKLIDAPSTWRSIAWTHFGFESKAARESRSEGVCKLCNKLVTYKSGNTSNLSTHLKRHHGIDVSKPVPSPTTATSKNSVNIPDGERKKLHKLLVAKKSEMQETPLNPADETIEEDMEVAPPPTKKTALDSILGEEFACANPPNPIKKRTPTLPEQAHLEVRAYTALPGISLSSCPFAWWKTQASTFPLLSNFAKFVLGIPATSVLSERFFSTAGDVISAKRSNLTSSNADKLIFLQHNM</sequence>
<dbReference type="Proteomes" id="UP000014760">
    <property type="component" value="Unassembled WGS sequence"/>
</dbReference>
<dbReference type="SUPFAM" id="SSF57667">
    <property type="entry name" value="beta-beta-alpha zinc fingers"/>
    <property type="match status" value="1"/>
</dbReference>
<dbReference type="OMA" id="KWWRENG"/>
<reference evidence="13" key="3">
    <citation type="submission" date="2015-06" db="UniProtKB">
        <authorList>
            <consortium name="EnsemblMetazoa"/>
        </authorList>
    </citation>
    <scope>IDENTIFICATION</scope>
</reference>
<gene>
    <name evidence="12" type="ORF">CAPTEDRAFT_211527</name>
</gene>
<keyword evidence="6" id="KW-0238">DNA-binding</keyword>
<keyword evidence="7" id="KW-0804">Transcription</keyword>
<feature type="domain" description="BED-type" evidence="11">
    <location>
        <begin position="32"/>
        <end position="89"/>
    </location>
</feature>
<keyword evidence="8" id="KW-0539">Nucleus</keyword>
<keyword evidence="3 9" id="KW-0863">Zinc-finger</keyword>
<dbReference type="InterPro" id="IPR008906">
    <property type="entry name" value="HATC_C_dom"/>
</dbReference>
<dbReference type="GO" id="GO:0008270">
    <property type="term" value="F:zinc ion binding"/>
    <property type="evidence" value="ECO:0007669"/>
    <property type="project" value="UniProtKB-KW"/>
</dbReference>
<comment type="subcellular location">
    <subcellularLocation>
        <location evidence="1">Nucleus</location>
    </subcellularLocation>
</comment>
<evidence type="ECO:0000313" key="13">
    <source>
        <dbReference type="EnsemblMetazoa" id="CapteP211527"/>
    </source>
</evidence>
<evidence type="ECO:0000256" key="9">
    <source>
        <dbReference type="PROSITE-ProRule" id="PRU00027"/>
    </source>
</evidence>
<evidence type="ECO:0000313" key="12">
    <source>
        <dbReference type="EMBL" id="ELT90689.1"/>
    </source>
</evidence>
<keyword evidence="14" id="KW-1185">Reference proteome</keyword>
<evidence type="ECO:0000256" key="5">
    <source>
        <dbReference type="ARBA" id="ARBA00023015"/>
    </source>
</evidence>
<dbReference type="AlphaFoldDB" id="R7TAF7"/>
<evidence type="ECO:0000259" key="11">
    <source>
        <dbReference type="PROSITE" id="PS50808"/>
    </source>
</evidence>
<dbReference type="EMBL" id="KB310812">
    <property type="protein sequence ID" value="ELT90689.1"/>
    <property type="molecule type" value="Genomic_DNA"/>
</dbReference>
<dbReference type="InterPro" id="IPR052035">
    <property type="entry name" value="ZnF_BED_domain_contain"/>
</dbReference>
<dbReference type="HOGENOM" id="CLU_1062635_0_0_1"/>
<evidence type="ECO:0000256" key="6">
    <source>
        <dbReference type="ARBA" id="ARBA00023125"/>
    </source>
</evidence>
<dbReference type="InterPro" id="IPR003656">
    <property type="entry name" value="Znf_BED"/>
</dbReference>
<dbReference type="GO" id="GO:0005634">
    <property type="term" value="C:nucleus"/>
    <property type="evidence" value="ECO:0007669"/>
    <property type="project" value="UniProtKB-SubCell"/>
</dbReference>